<name>A0AB39V003_9GAMM</name>
<feature type="transmembrane region" description="Helical" evidence="6">
    <location>
        <begin position="375"/>
        <end position="394"/>
    </location>
</feature>
<accession>A0AB39V003</accession>
<dbReference type="PANTHER" id="PTHR30250">
    <property type="entry name" value="PST FAMILY PREDICTED COLANIC ACID TRANSPORTER"/>
    <property type="match status" value="1"/>
</dbReference>
<keyword evidence="2" id="KW-1003">Cell membrane</keyword>
<dbReference type="RefSeq" id="WP_369602520.1">
    <property type="nucleotide sequence ID" value="NZ_CP154858.1"/>
</dbReference>
<dbReference type="Pfam" id="PF01943">
    <property type="entry name" value="Polysacc_synt"/>
    <property type="match status" value="1"/>
</dbReference>
<comment type="subcellular location">
    <subcellularLocation>
        <location evidence="1">Cell membrane</location>
        <topology evidence="1">Multi-pass membrane protein</topology>
    </subcellularLocation>
</comment>
<evidence type="ECO:0000256" key="3">
    <source>
        <dbReference type="ARBA" id="ARBA00022692"/>
    </source>
</evidence>
<dbReference type="GO" id="GO:0005886">
    <property type="term" value="C:plasma membrane"/>
    <property type="evidence" value="ECO:0007669"/>
    <property type="project" value="UniProtKB-SubCell"/>
</dbReference>
<dbReference type="KEGG" id="tcd:AAIA72_06080"/>
<feature type="transmembrane region" description="Helical" evidence="6">
    <location>
        <begin position="343"/>
        <end position="363"/>
    </location>
</feature>
<feature type="transmembrane region" description="Helical" evidence="6">
    <location>
        <begin position="132"/>
        <end position="151"/>
    </location>
</feature>
<proteinExistence type="predicted"/>
<dbReference type="PANTHER" id="PTHR30250:SF11">
    <property type="entry name" value="O-ANTIGEN TRANSPORTER-RELATED"/>
    <property type="match status" value="1"/>
</dbReference>
<feature type="transmembrane region" description="Helical" evidence="6">
    <location>
        <begin position="310"/>
        <end position="331"/>
    </location>
</feature>
<feature type="transmembrane region" description="Helical" evidence="6">
    <location>
        <begin position="74"/>
        <end position="94"/>
    </location>
</feature>
<sequence>MFGWLLLRAAVQAVLVLLLARWLGPENYGIFVSILAIASFFTPLAGLGLAALILRDGAKSIHLLSDYLQKANRLWAIASIVASAAALGTILLVFPRVSGFWATAIFVSAEVAAVSLIEIISRSKQARHQLNGFGAIITGLPVVRCSILLILMAVSKPATDDWLVAYASVTWLYVMLLWWLIARKYDDEDDKKFDSSGSATYGKIVQDGVPFVMGALAYRLQAEFNKPVIAHTGFAAAGALNVAHRVVDMASLPLAALQEALWPRVFSSASPKEQLVRTGSMLVMFALLLGGVISFSAPLLQLLLGEEYGQAVSVLSMLAFLPTVQVLRNLAGASLIADGRRRSLYMMYLTAAISGILLTVFLVPRHGLKGAVAAMYGSEGFTAVTALCAVIINYPKMNNE</sequence>
<evidence type="ECO:0000256" key="4">
    <source>
        <dbReference type="ARBA" id="ARBA00022989"/>
    </source>
</evidence>
<reference evidence="7" key="1">
    <citation type="submission" date="2024-05" db="EMBL/GenBank/DDBJ databases">
        <title>Genome sequencing of novel strain.</title>
        <authorList>
            <person name="Ganbat D."/>
            <person name="Ganbat S."/>
            <person name="Lee S.-J."/>
        </authorList>
    </citation>
    <scope>NUCLEOTIDE SEQUENCE</scope>
    <source>
        <strain evidence="7">SMD15-11</strain>
    </source>
</reference>
<organism evidence="7">
    <name type="scientific">Thermohahella caldifontis</name>
    <dbReference type="NCBI Taxonomy" id="3142973"/>
    <lineage>
        <taxon>Bacteria</taxon>
        <taxon>Pseudomonadati</taxon>
        <taxon>Pseudomonadota</taxon>
        <taxon>Gammaproteobacteria</taxon>
        <taxon>Oceanospirillales</taxon>
        <taxon>Hahellaceae</taxon>
        <taxon>Thermohahella</taxon>
    </lineage>
</organism>
<evidence type="ECO:0000313" key="7">
    <source>
        <dbReference type="EMBL" id="XDT73534.1"/>
    </source>
</evidence>
<keyword evidence="5 6" id="KW-0472">Membrane</keyword>
<keyword evidence="3 6" id="KW-0812">Transmembrane</keyword>
<dbReference type="InterPro" id="IPR050833">
    <property type="entry name" value="Poly_Biosynth_Transport"/>
</dbReference>
<evidence type="ECO:0000256" key="1">
    <source>
        <dbReference type="ARBA" id="ARBA00004651"/>
    </source>
</evidence>
<evidence type="ECO:0000256" key="2">
    <source>
        <dbReference type="ARBA" id="ARBA00022475"/>
    </source>
</evidence>
<feature type="transmembrane region" description="Helical" evidence="6">
    <location>
        <begin position="30"/>
        <end position="54"/>
    </location>
</feature>
<dbReference type="InterPro" id="IPR002797">
    <property type="entry name" value="Polysacc_synth"/>
</dbReference>
<feature type="transmembrane region" description="Helical" evidence="6">
    <location>
        <begin position="100"/>
        <end position="120"/>
    </location>
</feature>
<dbReference type="AlphaFoldDB" id="A0AB39V003"/>
<evidence type="ECO:0000256" key="6">
    <source>
        <dbReference type="SAM" id="Phobius"/>
    </source>
</evidence>
<feature type="transmembrane region" description="Helical" evidence="6">
    <location>
        <begin position="282"/>
        <end position="304"/>
    </location>
</feature>
<feature type="transmembrane region" description="Helical" evidence="6">
    <location>
        <begin position="163"/>
        <end position="182"/>
    </location>
</feature>
<dbReference type="EMBL" id="CP154858">
    <property type="protein sequence ID" value="XDT73534.1"/>
    <property type="molecule type" value="Genomic_DNA"/>
</dbReference>
<gene>
    <name evidence="7" type="ORF">AAIA72_06080</name>
</gene>
<protein>
    <submittedName>
        <fullName evidence="7">Lipopolysaccharide biosynthesis protein</fullName>
    </submittedName>
</protein>
<keyword evidence="4 6" id="KW-1133">Transmembrane helix</keyword>
<evidence type="ECO:0000256" key="5">
    <source>
        <dbReference type="ARBA" id="ARBA00023136"/>
    </source>
</evidence>